<proteinExistence type="predicted"/>
<feature type="domain" description="DUF1854" evidence="1">
    <location>
        <begin position="33"/>
        <end position="158"/>
    </location>
</feature>
<dbReference type="Proteomes" id="UP000558113">
    <property type="component" value="Unassembled WGS sequence"/>
</dbReference>
<dbReference type="RefSeq" id="WP_161698130.1">
    <property type="nucleotide sequence ID" value="NZ_JAAAMU010000005.1"/>
</dbReference>
<protein>
    <submittedName>
        <fullName evidence="2">DUF1854 domain-containing protein</fullName>
    </submittedName>
</protein>
<sequence length="164" mass="19373">MSNLIYLKRKVNRFQMSFRREPGLVFDMNGLRYERVKLVRTYHNSLPDQYISVRSEEGEELMLISSLTKLDDISSQIVQEELKLLHLIPVIERISSIRRQQSIWTWNVQTDLGQTTFMTENAHDHIHSVAPCRWVITDLDGRRYLLADSENLDAASRNQWNRII</sequence>
<dbReference type="AlphaFoldDB" id="A0A7X4YQR3"/>
<dbReference type="Pfam" id="PF08909">
    <property type="entry name" value="DUF1854"/>
    <property type="match status" value="1"/>
</dbReference>
<keyword evidence="3" id="KW-1185">Reference proteome</keyword>
<evidence type="ECO:0000259" key="1">
    <source>
        <dbReference type="Pfam" id="PF08909"/>
    </source>
</evidence>
<dbReference type="EMBL" id="JAAAMU010000005">
    <property type="protein sequence ID" value="NBC69876.1"/>
    <property type="molecule type" value="Genomic_DNA"/>
</dbReference>
<reference evidence="2 3" key="1">
    <citation type="submission" date="2020-01" db="EMBL/GenBank/DDBJ databases">
        <title>Paenibacillus soybeanensis sp. nov. isolated from the nodules of soybean (Glycine max(L.) Merr).</title>
        <authorList>
            <person name="Wang H."/>
        </authorList>
    </citation>
    <scope>NUCLEOTIDE SEQUENCE [LARGE SCALE GENOMIC DNA]</scope>
    <source>
        <strain evidence="2 3">DSM 23054</strain>
    </source>
</reference>
<name>A0A7X4YQR3_9BACL</name>
<organism evidence="2 3">
    <name type="scientific">Paenibacillus sacheonensis</name>
    <dbReference type="NCBI Taxonomy" id="742054"/>
    <lineage>
        <taxon>Bacteria</taxon>
        <taxon>Bacillati</taxon>
        <taxon>Bacillota</taxon>
        <taxon>Bacilli</taxon>
        <taxon>Bacillales</taxon>
        <taxon>Paenibacillaceae</taxon>
        <taxon>Paenibacillus</taxon>
    </lineage>
</organism>
<gene>
    <name evidence="2" type="ORF">GT003_12830</name>
</gene>
<dbReference type="OrthoDB" id="2597073at2"/>
<evidence type="ECO:0000313" key="2">
    <source>
        <dbReference type="EMBL" id="NBC69876.1"/>
    </source>
</evidence>
<evidence type="ECO:0000313" key="3">
    <source>
        <dbReference type="Proteomes" id="UP000558113"/>
    </source>
</evidence>
<accession>A0A7X4YQR3</accession>
<comment type="caution">
    <text evidence="2">The sequence shown here is derived from an EMBL/GenBank/DDBJ whole genome shotgun (WGS) entry which is preliminary data.</text>
</comment>
<dbReference type="InterPro" id="IPR015005">
    <property type="entry name" value="DUF1854"/>
</dbReference>